<keyword evidence="7" id="KW-0704">Schiff base</keyword>
<evidence type="ECO:0000313" key="10">
    <source>
        <dbReference type="Proteomes" id="UP000834106"/>
    </source>
</evidence>
<comment type="pathway">
    <text evidence="2">Carbohydrate degradation; glycolysis; D-glyceraldehyde 3-phosphate and glycerone phosphate from D-glucose: step 4/4.</text>
</comment>
<evidence type="ECO:0000256" key="8">
    <source>
        <dbReference type="RuleBase" id="RU003994"/>
    </source>
</evidence>
<name>A0AAD1YRR1_9LAMI</name>
<keyword evidence="5 8" id="KW-0324">Glycolysis</keyword>
<dbReference type="SUPFAM" id="SSF51569">
    <property type="entry name" value="Aldolase"/>
    <property type="match status" value="1"/>
</dbReference>
<dbReference type="PROSITE" id="PS00158">
    <property type="entry name" value="ALDOLASE_CLASS_I"/>
    <property type="match status" value="1"/>
</dbReference>
<dbReference type="EC" id="4.1.2.13" evidence="4 8"/>
<evidence type="ECO:0000256" key="5">
    <source>
        <dbReference type="ARBA" id="ARBA00023152"/>
    </source>
</evidence>
<gene>
    <name evidence="9" type="ORF">FPE_LOCUS3468</name>
</gene>
<dbReference type="Proteomes" id="UP000834106">
    <property type="component" value="Chromosome 2"/>
</dbReference>
<protein>
    <recommendedName>
        <fullName evidence="4 8">Fructose-bisphosphate aldolase</fullName>
        <ecNumber evidence="4 8">4.1.2.13</ecNumber>
    </recommendedName>
</protein>
<dbReference type="GO" id="GO:0004332">
    <property type="term" value="F:fructose-bisphosphate aldolase activity"/>
    <property type="evidence" value="ECO:0007669"/>
    <property type="project" value="UniProtKB-EC"/>
</dbReference>
<evidence type="ECO:0000256" key="3">
    <source>
        <dbReference type="ARBA" id="ARBA00010387"/>
    </source>
</evidence>
<dbReference type="PANTHER" id="PTHR11627">
    <property type="entry name" value="FRUCTOSE-BISPHOSPHATE ALDOLASE"/>
    <property type="match status" value="1"/>
</dbReference>
<evidence type="ECO:0000256" key="4">
    <source>
        <dbReference type="ARBA" id="ARBA00013068"/>
    </source>
</evidence>
<proteinExistence type="inferred from homology"/>
<dbReference type="EMBL" id="OU503037">
    <property type="protein sequence ID" value="CAI9756038.1"/>
    <property type="molecule type" value="Genomic_DNA"/>
</dbReference>
<dbReference type="NCBIfam" id="NF033379">
    <property type="entry name" value="FrucBisAld_I"/>
    <property type="match status" value="1"/>
</dbReference>
<dbReference type="Pfam" id="PF00274">
    <property type="entry name" value="Glycolytic"/>
    <property type="match status" value="1"/>
</dbReference>
<comment type="similarity">
    <text evidence="3 8">Belongs to the class I fructose-bisphosphate aldolase family.</text>
</comment>
<dbReference type="InterPro" id="IPR000741">
    <property type="entry name" value="FBA_I"/>
</dbReference>
<dbReference type="AlphaFoldDB" id="A0AAD1YRR1"/>
<evidence type="ECO:0000256" key="7">
    <source>
        <dbReference type="ARBA" id="ARBA00023270"/>
    </source>
</evidence>
<dbReference type="GO" id="GO:0006096">
    <property type="term" value="P:glycolytic process"/>
    <property type="evidence" value="ECO:0007669"/>
    <property type="project" value="UniProtKB-KW"/>
</dbReference>
<accession>A0AAD1YRR1</accession>
<evidence type="ECO:0000256" key="6">
    <source>
        <dbReference type="ARBA" id="ARBA00023239"/>
    </source>
</evidence>
<comment type="catalytic activity">
    <reaction evidence="1 8">
        <text>beta-D-fructose 1,6-bisphosphate = D-glyceraldehyde 3-phosphate + dihydroxyacetone phosphate</text>
        <dbReference type="Rhea" id="RHEA:14729"/>
        <dbReference type="ChEBI" id="CHEBI:32966"/>
        <dbReference type="ChEBI" id="CHEBI:57642"/>
        <dbReference type="ChEBI" id="CHEBI:59776"/>
        <dbReference type="EC" id="4.1.2.13"/>
    </reaction>
</comment>
<organism evidence="9 10">
    <name type="scientific">Fraxinus pennsylvanica</name>
    <dbReference type="NCBI Taxonomy" id="56036"/>
    <lineage>
        <taxon>Eukaryota</taxon>
        <taxon>Viridiplantae</taxon>
        <taxon>Streptophyta</taxon>
        <taxon>Embryophyta</taxon>
        <taxon>Tracheophyta</taxon>
        <taxon>Spermatophyta</taxon>
        <taxon>Magnoliopsida</taxon>
        <taxon>eudicotyledons</taxon>
        <taxon>Gunneridae</taxon>
        <taxon>Pentapetalae</taxon>
        <taxon>asterids</taxon>
        <taxon>lamiids</taxon>
        <taxon>Lamiales</taxon>
        <taxon>Oleaceae</taxon>
        <taxon>Oleeae</taxon>
        <taxon>Fraxinus</taxon>
    </lineage>
</organism>
<dbReference type="InterPro" id="IPR029768">
    <property type="entry name" value="Aldolase_I_AS"/>
</dbReference>
<keyword evidence="6 8" id="KW-0456">Lyase</keyword>
<evidence type="ECO:0000256" key="1">
    <source>
        <dbReference type="ARBA" id="ARBA00000441"/>
    </source>
</evidence>
<dbReference type="CDD" id="cd00948">
    <property type="entry name" value="FBP_aldolase_I_a"/>
    <property type="match status" value="1"/>
</dbReference>
<dbReference type="InterPro" id="IPR013785">
    <property type="entry name" value="Aldolase_TIM"/>
</dbReference>
<evidence type="ECO:0000313" key="9">
    <source>
        <dbReference type="EMBL" id="CAI9756038.1"/>
    </source>
</evidence>
<dbReference type="Gene3D" id="3.20.20.70">
    <property type="entry name" value="Aldolase class I"/>
    <property type="match status" value="1"/>
</dbReference>
<evidence type="ECO:0000256" key="2">
    <source>
        <dbReference type="ARBA" id="ARBA00004714"/>
    </source>
</evidence>
<reference evidence="9" key="1">
    <citation type="submission" date="2023-05" db="EMBL/GenBank/DDBJ databases">
        <authorList>
            <person name="Huff M."/>
        </authorList>
    </citation>
    <scope>NUCLEOTIDE SEQUENCE</scope>
</reference>
<keyword evidence="10" id="KW-1185">Reference proteome</keyword>
<sequence>MMQAQLFIFLVDPQVDFPCFNVRTLRGNPIPIFREPANREKMACSSMVKLNAAASSWIGGQQTFNQRSGSACRLPSRRVSVIRAGSYTDELVKTAKSIASPGRGEYISGAILFEETLYQSTTDGKKFVDCLRDENIVPGIKVDKGLVPLPGSNNESWCQGLDGLASRSAEYYKQGARFAKWRTVVSIPCGPSALAVKEAAWGLARYAAISQDNGLVPIVEPEILLDGDHPIERTLEVAEQVWSEVFYYLAENNVVFEGILLKPSMVTPGAEHKEKASPETIAKYTLNMLKRRVPPAVPGIMFLSGGQSEVEATLNLNAMNQSPNPWHVSFSYARALQNSVLKTWQGHPENVEAGQTALLVRSKANSLAQLGKYSAEGEGEDAKKGMFVKGYTY</sequence>